<feature type="region of interest" description="Disordered" evidence="1">
    <location>
        <begin position="275"/>
        <end position="309"/>
    </location>
</feature>
<dbReference type="EMBL" id="CP001577">
    <property type="protein sequence ID" value="ACO70562.1"/>
    <property type="molecule type" value="Genomic_DNA"/>
</dbReference>
<evidence type="ECO:0000313" key="3">
    <source>
        <dbReference type="Proteomes" id="UP000002009"/>
    </source>
</evidence>
<proteinExistence type="predicted"/>
<name>C1FJB2_MICCC</name>
<protein>
    <submittedName>
        <fullName evidence="2">Uncharacterized protein</fullName>
    </submittedName>
</protein>
<accession>C1FJB2</accession>
<dbReference type="Proteomes" id="UP000002009">
    <property type="component" value="Chromosome 12"/>
</dbReference>
<reference evidence="2 3" key="1">
    <citation type="journal article" date="2009" name="Science">
        <title>Green evolution and dynamic adaptations revealed by genomes of the marine picoeukaryotes Micromonas.</title>
        <authorList>
            <person name="Worden A.Z."/>
            <person name="Lee J.H."/>
            <person name="Mock T."/>
            <person name="Rouze P."/>
            <person name="Simmons M.P."/>
            <person name="Aerts A.L."/>
            <person name="Allen A.E."/>
            <person name="Cuvelier M.L."/>
            <person name="Derelle E."/>
            <person name="Everett M.V."/>
            <person name="Foulon E."/>
            <person name="Grimwood J."/>
            <person name="Gundlach H."/>
            <person name="Henrissat B."/>
            <person name="Napoli C."/>
            <person name="McDonald S.M."/>
            <person name="Parker M.S."/>
            <person name="Rombauts S."/>
            <person name="Salamov A."/>
            <person name="Von Dassow P."/>
            <person name="Badger J.H."/>
            <person name="Coutinho P.M."/>
            <person name="Demir E."/>
            <person name="Dubchak I."/>
            <person name="Gentemann C."/>
            <person name="Eikrem W."/>
            <person name="Gready J.E."/>
            <person name="John U."/>
            <person name="Lanier W."/>
            <person name="Lindquist E.A."/>
            <person name="Lucas S."/>
            <person name="Mayer K.F."/>
            <person name="Moreau H."/>
            <person name="Not F."/>
            <person name="Otillar R."/>
            <person name="Panaud O."/>
            <person name="Pangilinan J."/>
            <person name="Paulsen I."/>
            <person name="Piegu B."/>
            <person name="Poliakov A."/>
            <person name="Robbens S."/>
            <person name="Schmutz J."/>
            <person name="Toulza E."/>
            <person name="Wyss T."/>
            <person name="Zelensky A."/>
            <person name="Zhou K."/>
            <person name="Armbrust E.V."/>
            <person name="Bhattacharya D."/>
            <person name="Goodenough U.W."/>
            <person name="Van de Peer Y."/>
            <person name="Grigoriev I.V."/>
        </authorList>
    </citation>
    <scope>NUCLEOTIDE SEQUENCE [LARGE SCALE GENOMIC DNA]</scope>
    <source>
        <strain evidence="3">RCC299 / NOUM17</strain>
    </source>
</reference>
<keyword evidence="3" id="KW-1185">Reference proteome</keyword>
<dbReference type="InParanoid" id="C1FJB2"/>
<gene>
    <name evidence="2" type="ORF">MICPUN_52526</name>
</gene>
<sequence length="309" mass="33965">MNESQNNGDVYFLVAALSPRRGSRHPGGPRPPVVSALPSARFRPDADRIARRVVPAHPHRERVGALPHRRHALGEGRILGVVPRGLQRPAKLNRGRLHEHVSDEHLPVRVAVDVDAHHTRPAIGPGRERDARGAHAARHVQAHLEASNLLAVTDKHRRARLGRRGLLFLDARVLFELVVRVYNRDELHVLDGIRENFGRVLVPIVHRVAVHVHAVAREEQLTLLRARVVVMERVEGISGGGFLVGHDARDVDARALSSHLGDDACAGSRRCASARGANARRRGGQGPHGAHLYPKPRLTSPVPLARFPS</sequence>
<evidence type="ECO:0000256" key="1">
    <source>
        <dbReference type="SAM" id="MobiDB-lite"/>
    </source>
</evidence>
<organism evidence="2 3">
    <name type="scientific">Micromonas commoda (strain RCC299 / NOUM17 / CCMP2709)</name>
    <name type="common">Picoplanktonic green alga</name>
    <dbReference type="NCBI Taxonomy" id="296587"/>
    <lineage>
        <taxon>Eukaryota</taxon>
        <taxon>Viridiplantae</taxon>
        <taxon>Chlorophyta</taxon>
        <taxon>Mamiellophyceae</taxon>
        <taxon>Mamiellales</taxon>
        <taxon>Mamiellaceae</taxon>
        <taxon>Micromonas</taxon>
    </lineage>
</organism>
<dbReference type="AlphaFoldDB" id="C1FJB2"/>
<evidence type="ECO:0000313" key="2">
    <source>
        <dbReference type="EMBL" id="ACO70562.1"/>
    </source>
</evidence>
<dbReference type="GeneID" id="8248189"/>
<dbReference type="KEGG" id="mis:MICPUN_52526"/>
<dbReference type="RefSeq" id="XP_002509304.1">
    <property type="nucleotide sequence ID" value="XM_002509258.1"/>
</dbReference>